<comment type="caution">
    <text evidence="2">The sequence shown here is derived from an EMBL/GenBank/DDBJ whole genome shotgun (WGS) entry which is preliminary data.</text>
</comment>
<dbReference type="EMBL" id="JAGMWT010000002">
    <property type="protein sequence ID" value="KAH7135716.1"/>
    <property type="molecule type" value="Genomic_DNA"/>
</dbReference>
<feature type="compositionally biased region" description="Acidic residues" evidence="1">
    <location>
        <begin position="208"/>
        <end position="220"/>
    </location>
</feature>
<feature type="compositionally biased region" description="Low complexity" evidence="1">
    <location>
        <begin position="1"/>
        <end position="17"/>
    </location>
</feature>
<feature type="compositionally biased region" description="Polar residues" evidence="1">
    <location>
        <begin position="100"/>
        <end position="112"/>
    </location>
</feature>
<dbReference type="AlphaFoldDB" id="A0A9P9EFN4"/>
<evidence type="ECO:0000256" key="1">
    <source>
        <dbReference type="SAM" id="MobiDB-lite"/>
    </source>
</evidence>
<keyword evidence="3" id="KW-1185">Reference proteome</keyword>
<feature type="compositionally biased region" description="Basic and acidic residues" evidence="1">
    <location>
        <begin position="120"/>
        <end position="132"/>
    </location>
</feature>
<protein>
    <submittedName>
        <fullName evidence="2">Uncharacterized protein</fullName>
    </submittedName>
</protein>
<reference evidence="2" key="1">
    <citation type="journal article" date="2021" name="Nat. Commun.">
        <title>Genetic determinants of endophytism in the Arabidopsis root mycobiome.</title>
        <authorList>
            <person name="Mesny F."/>
            <person name="Miyauchi S."/>
            <person name="Thiergart T."/>
            <person name="Pickel B."/>
            <person name="Atanasova L."/>
            <person name="Karlsson M."/>
            <person name="Huettel B."/>
            <person name="Barry K.W."/>
            <person name="Haridas S."/>
            <person name="Chen C."/>
            <person name="Bauer D."/>
            <person name="Andreopoulos W."/>
            <person name="Pangilinan J."/>
            <person name="LaButti K."/>
            <person name="Riley R."/>
            <person name="Lipzen A."/>
            <person name="Clum A."/>
            <person name="Drula E."/>
            <person name="Henrissat B."/>
            <person name="Kohler A."/>
            <person name="Grigoriev I.V."/>
            <person name="Martin F.M."/>
            <person name="Hacquard S."/>
        </authorList>
    </citation>
    <scope>NUCLEOTIDE SEQUENCE</scope>
    <source>
        <strain evidence="2">MPI-CAGE-CH-0243</strain>
    </source>
</reference>
<dbReference type="Proteomes" id="UP000700596">
    <property type="component" value="Unassembled WGS sequence"/>
</dbReference>
<proteinExistence type="predicted"/>
<sequence length="220" mass="24277">MGNSKDSPLSPLSSQQPKSHRTPFKKPSDSSPKESKTQGAPQHPLCSPSHATKKRPESSIPPTTTRHKEKKIITTPTKTRQFELETPFMQAPRSPPQRILFNTNAPFTTLPSNDPFIDSQAEKHDRPSKEKSPLNFMKDYYIQSPPKWGGPRVLFKSHSSGQAAVGQYKRSISLASTNSRGHSRASMTGKVESTKARGGNGKQHRSDADEDNGEDDAPSF</sequence>
<gene>
    <name evidence="2" type="ORF">B0J11DRAFT_502526</name>
</gene>
<feature type="region of interest" description="Disordered" evidence="1">
    <location>
        <begin position="174"/>
        <end position="220"/>
    </location>
</feature>
<accession>A0A9P9EFN4</accession>
<organism evidence="2 3">
    <name type="scientific">Dendryphion nanum</name>
    <dbReference type="NCBI Taxonomy" id="256645"/>
    <lineage>
        <taxon>Eukaryota</taxon>
        <taxon>Fungi</taxon>
        <taxon>Dikarya</taxon>
        <taxon>Ascomycota</taxon>
        <taxon>Pezizomycotina</taxon>
        <taxon>Dothideomycetes</taxon>
        <taxon>Pleosporomycetidae</taxon>
        <taxon>Pleosporales</taxon>
        <taxon>Torulaceae</taxon>
        <taxon>Dendryphion</taxon>
    </lineage>
</organism>
<name>A0A9P9EFN4_9PLEO</name>
<evidence type="ECO:0000313" key="2">
    <source>
        <dbReference type="EMBL" id="KAH7135716.1"/>
    </source>
</evidence>
<evidence type="ECO:0000313" key="3">
    <source>
        <dbReference type="Proteomes" id="UP000700596"/>
    </source>
</evidence>
<feature type="region of interest" description="Disordered" evidence="1">
    <location>
        <begin position="1"/>
        <end position="136"/>
    </location>
</feature>
<feature type="compositionally biased region" description="Basic and acidic residues" evidence="1">
    <location>
        <begin position="26"/>
        <end position="36"/>
    </location>
</feature>